<name>A0A150GKM2_GONPE</name>
<accession>A0A150GKM2</accession>
<dbReference type="EMBL" id="LSYV01000017">
    <property type="protein sequence ID" value="KXZ50399.1"/>
    <property type="molecule type" value="Genomic_DNA"/>
</dbReference>
<keyword evidence="2" id="KW-1185">Reference proteome</keyword>
<evidence type="ECO:0000313" key="1">
    <source>
        <dbReference type="EMBL" id="KXZ50399.1"/>
    </source>
</evidence>
<comment type="caution">
    <text evidence="1">The sequence shown here is derived from an EMBL/GenBank/DDBJ whole genome shotgun (WGS) entry which is preliminary data.</text>
</comment>
<dbReference type="OrthoDB" id="539894at2759"/>
<proteinExistence type="predicted"/>
<dbReference type="Proteomes" id="UP000075714">
    <property type="component" value="Unassembled WGS sequence"/>
</dbReference>
<gene>
    <name evidence="1" type="ORF">GPECTOR_16g572</name>
</gene>
<evidence type="ECO:0000313" key="2">
    <source>
        <dbReference type="Proteomes" id="UP000075714"/>
    </source>
</evidence>
<dbReference type="AlphaFoldDB" id="A0A150GKM2"/>
<reference evidence="2" key="1">
    <citation type="journal article" date="2016" name="Nat. Commun.">
        <title>The Gonium pectorale genome demonstrates co-option of cell cycle regulation during the evolution of multicellularity.</title>
        <authorList>
            <person name="Hanschen E.R."/>
            <person name="Marriage T.N."/>
            <person name="Ferris P.J."/>
            <person name="Hamaji T."/>
            <person name="Toyoda A."/>
            <person name="Fujiyama A."/>
            <person name="Neme R."/>
            <person name="Noguchi H."/>
            <person name="Minakuchi Y."/>
            <person name="Suzuki M."/>
            <person name="Kawai-Toyooka H."/>
            <person name="Smith D.R."/>
            <person name="Sparks H."/>
            <person name="Anderson J."/>
            <person name="Bakaric R."/>
            <person name="Luria V."/>
            <person name="Karger A."/>
            <person name="Kirschner M.W."/>
            <person name="Durand P.M."/>
            <person name="Michod R.E."/>
            <person name="Nozaki H."/>
            <person name="Olson B.J."/>
        </authorList>
    </citation>
    <scope>NUCLEOTIDE SEQUENCE [LARGE SCALE GENOMIC DNA]</scope>
    <source>
        <strain evidence="2">NIES-2863</strain>
    </source>
</reference>
<sequence length="257" mass="26843">MGGRHALSAAEMAARDVDVQMLLRRGRTEAELRESLRSMLSGLDLRRAGRVDVQMLRAALASGGPPRQLSPLHTQLLSDLADSQAQLPTSGGSGSRALGLLASGPLGEVLLGLEVAVQPYIASAVQSVAEAQGRLFSVVYGERGMSAMLRQLYRQGAGADDPLELLTRGPRVVPTAAEEALHTLLEVQGLKASSLLRAALLPHQQLESPPDVGDAAAGGGAPVTPVALHSARRYPQSWASATAHLLHAYTALASSGF</sequence>
<protein>
    <submittedName>
        <fullName evidence="1">Uncharacterized protein</fullName>
    </submittedName>
</protein>
<organism evidence="1 2">
    <name type="scientific">Gonium pectorale</name>
    <name type="common">Green alga</name>
    <dbReference type="NCBI Taxonomy" id="33097"/>
    <lineage>
        <taxon>Eukaryota</taxon>
        <taxon>Viridiplantae</taxon>
        <taxon>Chlorophyta</taxon>
        <taxon>core chlorophytes</taxon>
        <taxon>Chlorophyceae</taxon>
        <taxon>CS clade</taxon>
        <taxon>Chlamydomonadales</taxon>
        <taxon>Volvocaceae</taxon>
        <taxon>Gonium</taxon>
    </lineage>
</organism>